<dbReference type="GeneID" id="59313575"/>
<gene>
    <name evidence="1" type="ORF">FSUBG_13916</name>
</gene>
<name>A0A8H5KLN8_GIBSU</name>
<reference evidence="1 2" key="1">
    <citation type="submission" date="2020-05" db="EMBL/GenBank/DDBJ databases">
        <title>Identification and distribution of gene clusters putatively required for synthesis of sphingolipid metabolism inhibitors in phylogenetically diverse species of the filamentous fungus Fusarium.</title>
        <authorList>
            <person name="Kim H.-S."/>
            <person name="Busman M."/>
            <person name="Brown D.W."/>
            <person name="Divon H."/>
            <person name="Uhlig S."/>
            <person name="Proctor R.H."/>
        </authorList>
    </citation>
    <scope>NUCLEOTIDE SEQUENCE [LARGE SCALE GENOMIC DNA]</scope>
    <source>
        <strain evidence="1 2">NRRL 66333</strain>
    </source>
</reference>
<dbReference type="RefSeq" id="XP_036530624.1">
    <property type="nucleotide sequence ID" value="XM_036678857.1"/>
</dbReference>
<evidence type="ECO:0000313" key="2">
    <source>
        <dbReference type="Proteomes" id="UP000547976"/>
    </source>
</evidence>
<dbReference type="AlphaFoldDB" id="A0A8H5KLN8"/>
<dbReference type="EMBL" id="JAAOAV010000426">
    <property type="protein sequence ID" value="KAF5575449.1"/>
    <property type="molecule type" value="Genomic_DNA"/>
</dbReference>
<comment type="caution">
    <text evidence="1">The sequence shown here is derived from an EMBL/GenBank/DDBJ whole genome shotgun (WGS) entry which is preliminary data.</text>
</comment>
<evidence type="ECO:0000313" key="1">
    <source>
        <dbReference type="EMBL" id="KAF5575449.1"/>
    </source>
</evidence>
<accession>A0A8H5KLN8</accession>
<dbReference type="Proteomes" id="UP000547976">
    <property type="component" value="Unassembled WGS sequence"/>
</dbReference>
<keyword evidence="2" id="KW-1185">Reference proteome</keyword>
<protein>
    <submittedName>
        <fullName evidence="1">Uncharacterized protein</fullName>
    </submittedName>
</protein>
<sequence length="104" mass="12354">MEPATTTMELENISQNTEADLGNEFWQPADFKSKYNPFTDKHYEKDISFFFFKLTSSNAGINDIDQKRFYPLGEGSPWKWKMQKYGQDMVYHGELFVPEKYFLQ</sequence>
<organism evidence="1 2">
    <name type="scientific">Gibberella subglutinans</name>
    <name type="common">Fusarium subglutinans</name>
    <dbReference type="NCBI Taxonomy" id="42677"/>
    <lineage>
        <taxon>Eukaryota</taxon>
        <taxon>Fungi</taxon>
        <taxon>Dikarya</taxon>
        <taxon>Ascomycota</taxon>
        <taxon>Pezizomycotina</taxon>
        <taxon>Sordariomycetes</taxon>
        <taxon>Hypocreomycetidae</taxon>
        <taxon>Hypocreales</taxon>
        <taxon>Nectriaceae</taxon>
        <taxon>Fusarium</taxon>
        <taxon>Fusarium fujikuroi species complex</taxon>
    </lineage>
</organism>
<proteinExistence type="predicted"/>